<dbReference type="PROSITE" id="PS50114">
    <property type="entry name" value="GATA_ZN_FINGER_2"/>
    <property type="match status" value="1"/>
</dbReference>
<evidence type="ECO:0000256" key="2">
    <source>
        <dbReference type="ARBA" id="ARBA00022771"/>
    </source>
</evidence>
<dbReference type="Proteomes" id="UP000738402">
    <property type="component" value="Unassembled WGS sequence"/>
</dbReference>
<dbReference type="Pfam" id="PF00320">
    <property type="entry name" value="GATA"/>
    <property type="match status" value="1"/>
</dbReference>
<evidence type="ECO:0000313" key="7">
    <source>
        <dbReference type="EMBL" id="KAG7725468.1"/>
    </source>
</evidence>
<dbReference type="GO" id="GO:0043565">
    <property type="term" value="F:sequence-specific DNA binding"/>
    <property type="evidence" value="ECO:0007669"/>
    <property type="project" value="InterPro"/>
</dbReference>
<dbReference type="InterPro" id="IPR013088">
    <property type="entry name" value="Znf_NHR/GATA"/>
</dbReference>
<dbReference type="PROSITE" id="PS00344">
    <property type="entry name" value="GATA_ZN_FINGER_1"/>
    <property type="match status" value="1"/>
</dbReference>
<evidence type="ECO:0000259" key="6">
    <source>
        <dbReference type="PROSITE" id="PS50114"/>
    </source>
</evidence>
<dbReference type="InterPro" id="IPR000679">
    <property type="entry name" value="Znf_GATA"/>
</dbReference>
<accession>A0AAN6HZE6</accession>
<keyword evidence="1" id="KW-0479">Metal-binding</keyword>
<evidence type="ECO:0000313" key="9">
    <source>
        <dbReference type="Proteomes" id="UP000697297"/>
    </source>
</evidence>
<evidence type="ECO:0000313" key="8">
    <source>
        <dbReference type="EMBL" id="KAG7762845.1"/>
    </source>
</evidence>
<comment type="caution">
    <text evidence="7">The sequence shown here is derived from an EMBL/GenBank/DDBJ whole genome shotgun (WGS) entry which is preliminary data.</text>
</comment>
<sequence length="335" mass="37929">MISLMQKRDPNHLNVKLPSFDELTRTFPKQDPPAPPETHGPSHRRLPSLPTDLYPSFQQMHLRRSSDVGYLAQGTSAANFAVPLPASTTSSLEPSPLGPQGPPSVVSFSNPPSAEYIVPEQFRFPAVDPNQEFADRLRGAQQNMNELSQFMHPLTTLNQLPPLSELEIDRAIRNTDQIRIFLQYIRDRRYPKFAVRSEPENIHRTIAYQETVKSKVQAHRPTKSEPSITGESALLRVHPPKPLIISETDTDQMPKFVPQGTLQQELSVKPRTRCLHCGSINTPEWRKGPNGTRTLCNACGLFHSKLVKKRGLQEAEIIMKRRRETGKSTDRRINE</sequence>
<evidence type="ECO:0000256" key="3">
    <source>
        <dbReference type="ARBA" id="ARBA00022833"/>
    </source>
</evidence>
<dbReference type="EMBL" id="JAHLUN010000012">
    <property type="protein sequence ID" value="KAG7762845.1"/>
    <property type="molecule type" value="Genomic_DNA"/>
</dbReference>
<reference evidence="7 9" key="1">
    <citation type="journal article" date="2021" name="G3 (Bethesda)">
        <title>Genomic diversity, chromosomal rearrangements, and interspecies hybridization in the ogataea polymorpha species complex.</title>
        <authorList>
            <person name="Hanson S.J."/>
            <person name="Cinneide E.O."/>
            <person name="Salzberg L.I."/>
            <person name="Wolfe K.H."/>
            <person name="McGowan J."/>
            <person name="Fitzpatrick D.A."/>
            <person name="Matlin K."/>
        </authorList>
    </citation>
    <scope>NUCLEOTIDE SEQUENCE</scope>
    <source>
        <strain evidence="8">81-436-3</strain>
        <strain evidence="7">83-405-1</strain>
    </source>
</reference>
<organism evidence="7 10">
    <name type="scientific">Ogataea haglerorum</name>
    <dbReference type="NCBI Taxonomy" id="1937702"/>
    <lineage>
        <taxon>Eukaryota</taxon>
        <taxon>Fungi</taxon>
        <taxon>Dikarya</taxon>
        <taxon>Ascomycota</taxon>
        <taxon>Saccharomycotina</taxon>
        <taxon>Pichiomycetes</taxon>
        <taxon>Pichiales</taxon>
        <taxon>Pichiaceae</taxon>
        <taxon>Ogataea</taxon>
    </lineage>
</organism>
<keyword evidence="2 4" id="KW-0863">Zinc-finger</keyword>
<dbReference type="Gene3D" id="3.30.50.10">
    <property type="entry name" value="Erythroid Transcription Factor GATA-1, subunit A"/>
    <property type="match status" value="1"/>
</dbReference>
<name>A0AAN6HZE6_9ASCO</name>
<evidence type="ECO:0000256" key="4">
    <source>
        <dbReference type="PROSITE-ProRule" id="PRU00094"/>
    </source>
</evidence>
<protein>
    <recommendedName>
        <fullName evidence="6">GATA-type domain-containing protein</fullName>
    </recommendedName>
</protein>
<keyword evidence="3" id="KW-0862">Zinc</keyword>
<dbReference type="GO" id="GO:0008270">
    <property type="term" value="F:zinc ion binding"/>
    <property type="evidence" value="ECO:0007669"/>
    <property type="project" value="UniProtKB-KW"/>
</dbReference>
<dbReference type="AlphaFoldDB" id="A0AAN6HZE6"/>
<dbReference type="SMART" id="SM00401">
    <property type="entry name" value="ZnF_GATA"/>
    <property type="match status" value="1"/>
</dbReference>
<dbReference type="Proteomes" id="UP000697297">
    <property type="component" value="Unassembled WGS sequence"/>
</dbReference>
<feature type="region of interest" description="Disordered" evidence="5">
    <location>
        <begin position="24"/>
        <end position="50"/>
    </location>
</feature>
<dbReference type="PANTHER" id="PTHR45658">
    <property type="entry name" value="GATA TRANSCRIPTION FACTOR"/>
    <property type="match status" value="1"/>
</dbReference>
<dbReference type="SUPFAM" id="SSF57716">
    <property type="entry name" value="Glucocorticoid receptor-like (DNA-binding domain)"/>
    <property type="match status" value="1"/>
</dbReference>
<proteinExistence type="predicted"/>
<dbReference type="InterPro" id="IPR051140">
    <property type="entry name" value="GATA_TF"/>
</dbReference>
<evidence type="ECO:0000313" key="10">
    <source>
        <dbReference type="Proteomes" id="UP000738402"/>
    </source>
</evidence>
<gene>
    <name evidence="7" type="ORF">KL933_004034</name>
    <name evidence="8" type="ORF">KL946_004197</name>
</gene>
<dbReference type="EMBL" id="JAHLUH010000012">
    <property type="protein sequence ID" value="KAG7725468.1"/>
    <property type="molecule type" value="Genomic_DNA"/>
</dbReference>
<dbReference type="CDD" id="cd00202">
    <property type="entry name" value="ZnF_GATA"/>
    <property type="match status" value="1"/>
</dbReference>
<keyword evidence="9" id="KW-1185">Reference proteome</keyword>
<dbReference type="GO" id="GO:0006355">
    <property type="term" value="P:regulation of DNA-templated transcription"/>
    <property type="evidence" value="ECO:0007669"/>
    <property type="project" value="InterPro"/>
</dbReference>
<evidence type="ECO:0000256" key="1">
    <source>
        <dbReference type="ARBA" id="ARBA00022723"/>
    </source>
</evidence>
<evidence type="ECO:0000256" key="5">
    <source>
        <dbReference type="SAM" id="MobiDB-lite"/>
    </source>
</evidence>
<feature type="domain" description="GATA-type" evidence="6">
    <location>
        <begin position="268"/>
        <end position="322"/>
    </location>
</feature>